<dbReference type="EMBL" id="JAQIZT010000009">
    <property type="protein sequence ID" value="KAJ6984982.1"/>
    <property type="molecule type" value="Genomic_DNA"/>
</dbReference>
<comment type="caution">
    <text evidence="1">The sequence shown here is derived from an EMBL/GenBank/DDBJ whole genome shotgun (WGS) entry which is preliminary data.</text>
</comment>
<gene>
    <name evidence="1" type="ORF">NC653_023085</name>
</gene>
<reference evidence="1" key="1">
    <citation type="journal article" date="2023" name="Mol. Ecol. Resour.">
        <title>Chromosome-level genome assembly of a triploid poplar Populus alba 'Berolinensis'.</title>
        <authorList>
            <person name="Chen S."/>
            <person name="Yu Y."/>
            <person name="Wang X."/>
            <person name="Wang S."/>
            <person name="Zhang T."/>
            <person name="Zhou Y."/>
            <person name="He R."/>
            <person name="Meng N."/>
            <person name="Wang Y."/>
            <person name="Liu W."/>
            <person name="Liu Z."/>
            <person name="Liu J."/>
            <person name="Guo Q."/>
            <person name="Huang H."/>
            <person name="Sederoff R.R."/>
            <person name="Wang G."/>
            <person name="Qu G."/>
            <person name="Chen S."/>
        </authorList>
    </citation>
    <scope>NUCLEOTIDE SEQUENCE</scope>
    <source>
        <strain evidence="1">SC-2020</strain>
    </source>
</reference>
<protein>
    <submittedName>
        <fullName evidence="1">Uncharacterized protein</fullName>
    </submittedName>
</protein>
<dbReference type="AlphaFoldDB" id="A0AAD6QAI6"/>
<accession>A0AAD6QAI6</accession>
<keyword evidence="2" id="KW-1185">Reference proteome</keyword>
<organism evidence="1 2">
    <name type="scientific">Populus alba x Populus x berolinensis</name>
    <dbReference type="NCBI Taxonomy" id="444605"/>
    <lineage>
        <taxon>Eukaryota</taxon>
        <taxon>Viridiplantae</taxon>
        <taxon>Streptophyta</taxon>
        <taxon>Embryophyta</taxon>
        <taxon>Tracheophyta</taxon>
        <taxon>Spermatophyta</taxon>
        <taxon>Magnoliopsida</taxon>
        <taxon>eudicotyledons</taxon>
        <taxon>Gunneridae</taxon>
        <taxon>Pentapetalae</taxon>
        <taxon>rosids</taxon>
        <taxon>fabids</taxon>
        <taxon>Malpighiales</taxon>
        <taxon>Salicaceae</taxon>
        <taxon>Saliceae</taxon>
        <taxon>Populus</taxon>
    </lineage>
</organism>
<proteinExistence type="predicted"/>
<evidence type="ECO:0000313" key="2">
    <source>
        <dbReference type="Proteomes" id="UP001164929"/>
    </source>
</evidence>
<name>A0AAD6QAI6_9ROSI</name>
<dbReference type="Proteomes" id="UP001164929">
    <property type="component" value="Chromosome 9"/>
</dbReference>
<evidence type="ECO:0000313" key="1">
    <source>
        <dbReference type="EMBL" id="KAJ6984982.1"/>
    </source>
</evidence>
<sequence length="84" mass="9565">MKTTLRLLFQPADISFVFIGQTLVRAQAQFRSRLRIKVRVVSRPSTNFQTESVLSLPLCKKRSNSLKSIPAGTYMSFCSSIFYT</sequence>